<comment type="caution">
    <text evidence="9">The sequence shown here is derived from an EMBL/GenBank/DDBJ whole genome shotgun (WGS) entry which is preliminary data.</text>
</comment>
<dbReference type="RefSeq" id="WP_186935724.1">
    <property type="nucleotide sequence ID" value="NZ_JACOPS010000004.1"/>
</dbReference>
<dbReference type="EMBL" id="JACOPS010000004">
    <property type="protein sequence ID" value="MBC5728626.1"/>
    <property type="molecule type" value="Genomic_DNA"/>
</dbReference>
<dbReference type="EC" id="2.7.11.1" evidence="7"/>
<dbReference type="PANTHER" id="PTHR35526">
    <property type="entry name" value="ANTI-SIGMA-F FACTOR RSBW-RELATED"/>
    <property type="match status" value="1"/>
</dbReference>
<dbReference type="GO" id="GO:0004674">
    <property type="term" value="F:protein serine/threonine kinase activity"/>
    <property type="evidence" value="ECO:0007669"/>
    <property type="project" value="UniProtKB-EC"/>
</dbReference>
<evidence type="ECO:0000256" key="1">
    <source>
        <dbReference type="ARBA" id="ARBA00022527"/>
    </source>
</evidence>
<evidence type="ECO:0000256" key="5">
    <source>
        <dbReference type="ARBA" id="ARBA00022840"/>
    </source>
</evidence>
<comment type="catalytic activity">
    <reaction evidence="7">
        <text>L-threonyl-[protein] + ATP = O-phospho-L-threonyl-[protein] + ADP + H(+)</text>
        <dbReference type="Rhea" id="RHEA:46608"/>
        <dbReference type="Rhea" id="RHEA-COMP:11060"/>
        <dbReference type="Rhea" id="RHEA-COMP:11605"/>
        <dbReference type="ChEBI" id="CHEBI:15378"/>
        <dbReference type="ChEBI" id="CHEBI:30013"/>
        <dbReference type="ChEBI" id="CHEBI:30616"/>
        <dbReference type="ChEBI" id="CHEBI:61977"/>
        <dbReference type="ChEBI" id="CHEBI:456216"/>
        <dbReference type="EC" id="2.7.11.1"/>
    </reaction>
</comment>
<keyword evidence="4 7" id="KW-0418">Kinase</keyword>
<evidence type="ECO:0000313" key="10">
    <source>
        <dbReference type="Proteomes" id="UP000636755"/>
    </source>
</evidence>
<evidence type="ECO:0000313" key="9">
    <source>
        <dbReference type="EMBL" id="MBC5728626.1"/>
    </source>
</evidence>
<proteinExistence type="inferred from homology"/>
<evidence type="ECO:0000259" key="8">
    <source>
        <dbReference type="SMART" id="SM00387"/>
    </source>
</evidence>
<dbReference type="Pfam" id="PF13581">
    <property type="entry name" value="HATPase_c_2"/>
    <property type="match status" value="1"/>
</dbReference>
<organism evidence="9 10">
    <name type="scientific">Ruminococcus intestinalis</name>
    <dbReference type="NCBI Taxonomy" id="2763066"/>
    <lineage>
        <taxon>Bacteria</taxon>
        <taxon>Bacillati</taxon>
        <taxon>Bacillota</taxon>
        <taxon>Clostridia</taxon>
        <taxon>Eubacteriales</taxon>
        <taxon>Oscillospiraceae</taxon>
        <taxon>Ruminococcus</taxon>
    </lineage>
</organism>
<evidence type="ECO:0000256" key="4">
    <source>
        <dbReference type="ARBA" id="ARBA00022777"/>
    </source>
</evidence>
<dbReference type="InterPro" id="IPR010194">
    <property type="entry name" value="Anti-sigma_F"/>
</dbReference>
<keyword evidence="2 7" id="KW-0808">Transferase</keyword>
<dbReference type="Proteomes" id="UP000636755">
    <property type="component" value="Unassembled WGS sequence"/>
</dbReference>
<accession>A0ABR7HME6</accession>
<feature type="domain" description="Histidine kinase/HSP90-like ATPase" evidence="8">
    <location>
        <begin position="37"/>
        <end position="142"/>
    </location>
</feature>
<evidence type="ECO:0000256" key="7">
    <source>
        <dbReference type="HAMAP-Rule" id="MF_00637"/>
    </source>
</evidence>
<evidence type="ECO:0000256" key="2">
    <source>
        <dbReference type="ARBA" id="ARBA00022679"/>
    </source>
</evidence>
<reference evidence="9 10" key="1">
    <citation type="submission" date="2020-08" db="EMBL/GenBank/DDBJ databases">
        <title>Genome public.</title>
        <authorList>
            <person name="Liu C."/>
            <person name="Sun Q."/>
        </authorList>
    </citation>
    <scope>NUCLEOTIDE SEQUENCE [LARGE SCALE GENOMIC DNA]</scope>
    <source>
        <strain evidence="9 10">NSJ-71</strain>
    </source>
</reference>
<comment type="catalytic activity">
    <reaction evidence="7">
        <text>L-seryl-[protein] + ATP = O-phospho-L-seryl-[protein] + ADP + H(+)</text>
        <dbReference type="Rhea" id="RHEA:17989"/>
        <dbReference type="Rhea" id="RHEA-COMP:9863"/>
        <dbReference type="Rhea" id="RHEA-COMP:11604"/>
        <dbReference type="ChEBI" id="CHEBI:15378"/>
        <dbReference type="ChEBI" id="CHEBI:29999"/>
        <dbReference type="ChEBI" id="CHEBI:30616"/>
        <dbReference type="ChEBI" id="CHEBI:83421"/>
        <dbReference type="ChEBI" id="CHEBI:456216"/>
        <dbReference type="EC" id="2.7.11.1"/>
    </reaction>
</comment>
<evidence type="ECO:0000256" key="6">
    <source>
        <dbReference type="ARBA" id="ARBA00022969"/>
    </source>
</evidence>
<gene>
    <name evidence="7" type="primary">spoIIAB</name>
    <name evidence="9" type="ORF">H8R91_08880</name>
</gene>
<dbReference type="InterPro" id="IPR003594">
    <property type="entry name" value="HATPase_dom"/>
</dbReference>
<keyword evidence="1 7" id="KW-0723">Serine/threonine-protein kinase</keyword>
<name>A0ABR7HME6_9FIRM</name>
<dbReference type="InterPro" id="IPR050267">
    <property type="entry name" value="Anti-sigma-factor_SerPK"/>
</dbReference>
<keyword evidence="3 7" id="KW-0547">Nucleotide-binding</keyword>
<protein>
    <recommendedName>
        <fullName evidence="7">Anti-sigma F factor</fullName>
        <ecNumber evidence="7">2.7.11.1</ecNumber>
    </recommendedName>
    <alternativeName>
        <fullName evidence="7">Stage II sporulation protein AB</fullName>
    </alternativeName>
</protein>
<keyword evidence="5 7" id="KW-0067">ATP-binding</keyword>
<comment type="similarity">
    <text evidence="7">Belongs to the anti-sigma-factor family.</text>
</comment>
<dbReference type="HAMAP" id="MF_00637">
    <property type="entry name" value="Anti_sigma_F"/>
    <property type="match status" value="1"/>
</dbReference>
<dbReference type="SUPFAM" id="SSF55874">
    <property type="entry name" value="ATPase domain of HSP90 chaperone/DNA topoisomerase II/histidine kinase"/>
    <property type="match status" value="1"/>
</dbReference>
<dbReference type="NCBIfam" id="TIGR01925">
    <property type="entry name" value="spIIAB"/>
    <property type="match status" value="1"/>
</dbReference>
<sequence>MNLINEMSLSFPSKSSNEAFARSAVSAFVIGLDPTVAELSDIKTAVSEAVTNCIVHGYRRESGTVYINGKIYENNKVVIKIRDKGCGIADIEKAMEPLFTTAPEEDRAGLGFAVMQSFCDKVKVKSTVGKGTAVTLEKVISSGRSLSRGR</sequence>
<dbReference type="SMART" id="SM00387">
    <property type="entry name" value="HATPase_c"/>
    <property type="match status" value="1"/>
</dbReference>
<dbReference type="InterPro" id="IPR036890">
    <property type="entry name" value="HATPase_C_sf"/>
</dbReference>
<evidence type="ECO:0000256" key="3">
    <source>
        <dbReference type="ARBA" id="ARBA00022741"/>
    </source>
</evidence>
<keyword evidence="6 7" id="KW-0749">Sporulation</keyword>
<dbReference type="Gene3D" id="3.30.565.10">
    <property type="entry name" value="Histidine kinase-like ATPase, C-terminal domain"/>
    <property type="match status" value="1"/>
</dbReference>
<keyword evidence="10" id="KW-1185">Reference proteome</keyword>
<dbReference type="PANTHER" id="PTHR35526:SF3">
    <property type="entry name" value="ANTI-SIGMA-F FACTOR RSBW"/>
    <property type="match status" value="1"/>
</dbReference>
<comment type="function">
    <text evidence="7">Binds to sigma F and blocks its ability to form an RNA polymerase holoenzyme (E-sigma F). Phosphorylates SpoIIAA on a serine residue. This phosphorylation may enable SpoIIAA to act as an anti-anti-sigma factor that counteracts SpoIIAB and thus releases sigma F from inhibition.</text>
</comment>